<evidence type="ECO:0000313" key="4">
    <source>
        <dbReference type="Proteomes" id="UP000575241"/>
    </source>
</evidence>
<sequence>MLPFLPLALTLAVPEPAPAQPQAGLEAAVLAEINFARTHPRDYAERLREYRKYFKGKIVWYPGNPDGLRTEEGTRAVDEAIRFLERQTPLEPIAPAPLLARAARDHVREQGPRGGTGHYSADGADPRDRVQKRGGGPYVAEVITYGPPSAREVVRQLIVDDAVPGRGHRKTLYAAEMRYAGVACGPHNGYRTMCVADLGRKPDGQP</sequence>
<evidence type="ECO:0000259" key="2">
    <source>
        <dbReference type="Pfam" id="PF00188"/>
    </source>
</evidence>
<evidence type="ECO:0000313" key="3">
    <source>
        <dbReference type="EMBL" id="MBB4839190.1"/>
    </source>
</evidence>
<evidence type="ECO:0000256" key="1">
    <source>
        <dbReference type="SAM" id="MobiDB-lite"/>
    </source>
</evidence>
<dbReference type="EMBL" id="JACHLN010000002">
    <property type="protein sequence ID" value="MBB4839190.1"/>
    <property type="molecule type" value="Genomic_DNA"/>
</dbReference>
<keyword evidence="4" id="KW-1185">Reference proteome</keyword>
<dbReference type="InterPro" id="IPR035940">
    <property type="entry name" value="CAP_sf"/>
</dbReference>
<organism evidence="3 4">
    <name type="scientific">Sphingomonas kyeonggiensis</name>
    <dbReference type="NCBI Taxonomy" id="1268553"/>
    <lineage>
        <taxon>Bacteria</taxon>
        <taxon>Pseudomonadati</taxon>
        <taxon>Pseudomonadota</taxon>
        <taxon>Alphaproteobacteria</taxon>
        <taxon>Sphingomonadales</taxon>
        <taxon>Sphingomonadaceae</taxon>
        <taxon>Sphingomonas</taxon>
    </lineage>
</organism>
<dbReference type="InterPro" id="IPR014044">
    <property type="entry name" value="CAP_dom"/>
</dbReference>
<dbReference type="PANTHER" id="PTHR31157">
    <property type="entry name" value="SCP DOMAIN-CONTAINING PROTEIN"/>
    <property type="match status" value="1"/>
</dbReference>
<dbReference type="Pfam" id="PF00188">
    <property type="entry name" value="CAP"/>
    <property type="match status" value="1"/>
</dbReference>
<dbReference type="CDD" id="cd05379">
    <property type="entry name" value="CAP_bacterial"/>
    <property type="match status" value="1"/>
</dbReference>
<name>A0A7W7K2I3_9SPHN</name>
<proteinExistence type="predicted"/>
<protein>
    <submittedName>
        <fullName evidence="3">Uncharacterized protein YkwD</fullName>
    </submittedName>
</protein>
<dbReference type="AlphaFoldDB" id="A0A7W7K2I3"/>
<dbReference type="RefSeq" id="WP_184166884.1">
    <property type="nucleotide sequence ID" value="NZ_JACHLN010000002.1"/>
</dbReference>
<dbReference type="Gene3D" id="3.40.33.10">
    <property type="entry name" value="CAP"/>
    <property type="match status" value="1"/>
</dbReference>
<gene>
    <name evidence="3" type="ORF">HNP52_002259</name>
</gene>
<comment type="caution">
    <text evidence="3">The sequence shown here is derived from an EMBL/GenBank/DDBJ whole genome shotgun (WGS) entry which is preliminary data.</text>
</comment>
<reference evidence="3 4" key="1">
    <citation type="submission" date="2020-08" db="EMBL/GenBank/DDBJ databases">
        <title>Functional genomics of gut bacteria from endangered species of beetles.</title>
        <authorList>
            <person name="Carlos-Shanley C."/>
        </authorList>
    </citation>
    <scope>NUCLEOTIDE SEQUENCE [LARGE SCALE GENOMIC DNA]</scope>
    <source>
        <strain evidence="3 4">S00224</strain>
    </source>
</reference>
<accession>A0A7W7K2I3</accession>
<feature type="region of interest" description="Disordered" evidence="1">
    <location>
        <begin position="105"/>
        <end position="134"/>
    </location>
</feature>
<feature type="domain" description="SCP" evidence="2">
    <location>
        <begin position="82"/>
        <end position="194"/>
    </location>
</feature>
<dbReference type="Proteomes" id="UP000575241">
    <property type="component" value="Unassembled WGS sequence"/>
</dbReference>
<dbReference type="PANTHER" id="PTHR31157:SF1">
    <property type="entry name" value="SCP DOMAIN-CONTAINING PROTEIN"/>
    <property type="match status" value="1"/>
</dbReference>